<feature type="domain" description="RNA polymerase sigma factor 70 region 4 type 2" evidence="8">
    <location>
        <begin position="103"/>
        <end position="155"/>
    </location>
</feature>
<sequence>MNSDDEQAFTEYVMSSSPRLLAFAQLLIGDRGEAEDALQVALMRLTKHWHRDLDAPTAYVRKALVNIARDRARRRHLIPMLTASGRAADNPVEDQPSAMAVRESIEELLAGLPPRQRVTVVLRVVEGCSEAETAALMHCARGTVKSNLARGLERLRVNYERHRAAQPGSGPDGYGPAYRQPAECRDPYEGAPA</sequence>
<evidence type="ECO:0000256" key="6">
    <source>
        <dbReference type="SAM" id="MobiDB-lite"/>
    </source>
</evidence>
<comment type="caution">
    <text evidence="9">The sequence shown here is derived from an EMBL/GenBank/DDBJ whole genome shotgun (WGS) entry which is preliminary data.</text>
</comment>
<dbReference type="SUPFAM" id="SSF88659">
    <property type="entry name" value="Sigma3 and sigma4 domains of RNA polymerase sigma factors"/>
    <property type="match status" value="1"/>
</dbReference>
<keyword evidence="3" id="KW-0731">Sigma factor</keyword>
<dbReference type="NCBIfam" id="TIGR02937">
    <property type="entry name" value="sigma70-ECF"/>
    <property type="match status" value="1"/>
</dbReference>
<keyword evidence="5" id="KW-0804">Transcription</keyword>
<dbReference type="InterPro" id="IPR007627">
    <property type="entry name" value="RNA_pol_sigma70_r2"/>
</dbReference>
<dbReference type="Gene3D" id="1.10.10.10">
    <property type="entry name" value="Winged helix-like DNA-binding domain superfamily/Winged helix DNA-binding domain"/>
    <property type="match status" value="1"/>
</dbReference>
<accession>A0ABW0ZNR8</accession>
<keyword evidence="2" id="KW-0805">Transcription regulation</keyword>
<dbReference type="Gene3D" id="1.10.1740.10">
    <property type="match status" value="1"/>
</dbReference>
<evidence type="ECO:0000256" key="1">
    <source>
        <dbReference type="ARBA" id="ARBA00010641"/>
    </source>
</evidence>
<feature type="region of interest" description="Disordered" evidence="6">
    <location>
        <begin position="162"/>
        <end position="193"/>
    </location>
</feature>
<dbReference type="EMBL" id="JBHSNS010000007">
    <property type="protein sequence ID" value="MFC5730270.1"/>
    <property type="molecule type" value="Genomic_DNA"/>
</dbReference>
<dbReference type="InterPro" id="IPR014284">
    <property type="entry name" value="RNA_pol_sigma-70_dom"/>
</dbReference>
<dbReference type="InterPro" id="IPR013249">
    <property type="entry name" value="RNA_pol_sigma70_r4_t2"/>
</dbReference>
<evidence type="ECO:0000259" key="8">
    <source>
        <dbReference type="Pfam" id="PF08281"/>
    </source>
</evidence>
<evidence type="ECO:0000256" key="3">
    <source>
        <dbReference type="ARBA" id="ARBA00023082"/>
    </source>
</evidence>
<protein>
    <submittedName>
        <fullName evidence="9">RNA polymerase sigma factor</fullName>
    </submittedName>
</protein>
<dbReference type="InterPro" id="IPR013325">
    <property type="entry name" value="RNA_pol_sigma_r2"/>
</dbReference>
<dbReference type="Pfam" id="PF08281">
    <property type="entry name" value="Sigma70_r4_2"/>
    <property type="match status" value="1"/>
</dbReference>
<dbReference type="InterPro" id="IPR013324">
    <property type="entry name" value="RNA_pol_sigma_r3/r4-like"/>
</dbReference>
<dbReference type="RefSeq" id="WP_136434335.1">
    <property type="nucleotide sequence ID" value="NZ_JBHSNS010000007.1"/>
</dbReference>
<dbReference type="PANTHER" id="PTHR43133">
    <property type="entry name" value="RNA POLYMERASE ECF-TYPE SIGMA FACTO"/>
    <property type="match status" value="1"/>
</dbReference>
<dbReference type="InterPro" id="IPR036388">
    <property type="entry name" value="WH-like_DNA-bd_sf"/>
</dbReference>
<dbReference type="Proteomes" id="UP001596072">
    <property type="component" value="Unassembled WGS sequence"/>
</dbReference>
<keyword evidence="4" id="KW-0238">DNA-binding</keyword>
<dbReference type="InterPro" id="IPR039425">
    <property type="entry name" value="RNA_pol_sigma-70-like"/>
</dbReference>
<evidence type="ECO:0000313" key="10">
    <source>
        <dbReference type="Proteomes" id="UP001596072"/>
    </source>
</evidence>
<reference evidence="10" key="1">
    <citation type="journal article" date="2019" name="Int. J. Syst. Evol. Microbiol.">
        <title>The Global Catalogue of Microorganisms (GCM) 10K type strain sequencing project: providing services to taxonomists for standard genome sequencing and annotation.</title>
        <authorList>
            <consortium name="The Broad Institute Genomics Platform"/>
            <consortium name="The Broad Institute Genome Sequencing Center for Infectious Disease"/>
            <person name="Wu L."/>
            <person name="Ma J."/>
        </authorList>
    </citation>
    <scope>NUCLEOTIDE SEQUENCE [LARGE SCALE GENOMIC DNA]</scope>
    <source>
        <strain evidence="10">YIM 94188</strain>
    </source>
</reference>
<organism evidence="9 10">
    <name type="scientific">Nocardioides vastitatis</name>
    <dbReference type="NCBI Taxonomy" id="2568655"/>
    <lineage>
        <taxon>Bacteria</taxon>
        <taxon>Bacillati</taxon>
        <taxon>Actinomycetota</taxon>
        <taxon>Actinomycetes</taxon>
        <taxon>Propionibacteriales</taxon>
        <taxon>Nocardioidaceae</taxon>
        <taxon>Nocardioides</taxon>
    </lineage>
</organism>
<dbReference type="CDD" id="cd06171">
    <property type="entry name" value="Sigma70_r4"/>
    <property type="match status" value="1"/>
</dbReference>
<dbReference type="Pfam" id="PF04542">
    <property type="entry name" value="Sigma70_r2"/>
    <property type="match status" value="1"/>
</dbReference>
<proteinExistence type="inferred from homology"/>
<evidence type="ECO:0000256" key="4">
    <source>
        <dbReference type="ARBA" id="ARBA00023125"/>
    </source>
</evidence>
<comment type="similarity">
    <text evidence="1">Belongs to the sigma-70 factor family. ECF subfamily.</text>
</comment>
<dbReference type="SUPFAM" id="SSF88946">
    <property type="entry name" value="Sigma2 domain of RNA polymerase sigma factors"/>
    <property type="match status" value="1"/>
</dbReference>
<feature type="domain" description="RNA polymerase sigma-70 region 2" evidence="7">
    <location>
        <begin position="15"/>
        <end position="75"/>
    </location>
</feature>
<keyword evidence="10" id="KW-1185">Reference proteome</keyword>
<evidence type="ECO:0000313" key="9">
    <source>
        <dbReference type="EMBL" id="MFC5730270.1"/>
    </source>
</evidence>
<name>A0ABW0ZNR8_9ACTN</name>
<evidence type="ECO:0000256" key="2">
    <source>
        <dbReference type="ARBA" id="ARBA00023015"/>
    </source>
</evidence>
<feature type="compositionally biased region" description="Basic and acidic residues" evidence="6">
    <location>
        <begin position="182"/>
        <end position="193"/>
    </location>
</feature>
<gene>
    <name evidence="9" type="ORF">ACFPQB_15210</name>
</gene>
<dbReference type="PANTHER" id="PTHR43133:SF50">
    <property type="entry name" value="ECF RNA POLYMERASE SIGMA FACTOR SIGM"/>
    <property type="match status" value="1"/>
</dbReference>
<evidence type="ECO:0000259" key="7">
    <source>
        <dbReference type="Pfam" id="PF04542"/>
    </source>
</evidence>
<evidence type="ECO:0000256" key="5">
    <source>
        <dbReference type="ARBA" id="ARBA00023163"/>
    </source>
</evidence>